<dbReference type="Proteomes" id="UP000318431">
    <property type="component" value="Unassembled WGS sequence"/>
</dbReference>
<dbReference type="OrthoDB" id="9770043at2"/>
<evidence type="ECO:0000313" key="3">
    <source>
        <dbReference type="EMBL" id="TWI63509.1"/>
    </source>
</evidence>
<feature type="signal peptide" evidence="1">
    <location>
        <begin position="1"/>
        <end position="22"/>
    </location>
</feature>
<dbReference type="AlphaFoldDB" id="A0A562R370"/>
<dbReference type="Pfam" id="PF07589">
    <property type="entry name" value="PEP-CTERM"/>
    <property type="match status" value="1"/>
</dbReference>
<feature type="domain" description="Ice-binding protein C-terminal" evidence="2">
    <location>
        <begin position="213"/>
        <end position="236"/>
    </location>
</feature>
<evidence type="ECO:0000259" key="2">
    <source>
        <dbReference type="Pfam" id="PF07589"/>
    </source>
</evidence>
<name>A0A562R370_9BURK</name>
<comment type="caution">
    <text evidence="3">The sequence shown here is derived from an EMBL/GenBank/DDBJ whole genome shotgun (WGS) entry which is preliminary data.</text>
</comment>
<dbReference type="EMBL" id="VLLB01000006">
    <property type="protein sequence ID" value="TWI63509.1"/>
    <property type="molecule type" value="Genomic_DNA"/>
</dbReference>
<accession>A0A562R370</accession>
<evidence type="ECO:0000256" key="1">
    <source>
        <dbReference type="SAM" id="SignalP"/>
    </source>
</evidence>
<sequence>MTSPHMLAVLLLIASSAAAALAAATPLLQNGGFEAGFTGWTVVDRPGSAGTWFAHAGTATPLSSIATVGAHGGSTYAVTDQFNPGTHALLQGFGVAPGAASVTLDFSMFVNSYGAFAPHNGELDHTTPRAQFGRVDLLSAGADPFDTGAGVLRNFYFGIDDPSTNPHPYTDYTFDITPLVAAGGNYQLRFAAVETDFFLHLGVDDVSIDAVFAVPEPDSLALLGLGLGGLVAVRRRA</sequence>
<dbReference type="RefSeq" id="WP_145650367.1">
    <property type="nucleotide sequence ID" value="NZ_VLLB01000006.1"/>
</dbReference>
<dbReference type="Gene3D" id="2.60.120.260">
    <property type="entry name" value="Galactose-binding domain-like"/>
    <property type="match status" value="1"/>
</dbReference>
<feature type="chain" id="PRO_5022105556" evidence="1">
    <location>
        <begin position="23"/>
        <end position="237"/>
    </location>
</feature>
<proteinExistence type="predicted"/>
<evidence type="ECO:0000313" key="4">
    <source>
        <dbReference type="Proteomes" id="UP000318431"/>
    </source>
</evidence>
<dbReference type="NCBIfam" id="TIGR02595">
    <property type="entry name" value="PEP_CTERM"/>
    <property type="match status" value="1"/>
</dbReference>
<reference evidence="3 4" key="1">
    <citation type="journal article" date="2015" name="Stand. Genomic Sci.">
        <title>Genomic Encyclopedia of Bacterial and Archaeal Type Strains, Phase III: the genomes of soil and plant-associated and newly described type strains.</title>
        <authorList>
            <person name="Whitman W.B."/>
            <person name="Woyke T."/>
            <person name="Klenk H.P."/>
            <person name="Zhou Y."/>
            <person name="Lilburn T.G."/>
            <person name="Beck B.J."/>
            <person name="De Vos P."/>
            <person name="Vandamme P."/>
            <person name="Eisen J.A."/>
            <person name="Garrity G."/>
            <person name="Hugenholtz P."/>
            <person name="Kyrpides N.C."/>
        </authorList>
    </citation>
    <scope>NUCLEOTIDE SEQUENCE [LARGE SCALE GENOMIC DNA]</scope>
    <source>
        <strain evidence="3 4">CGMCC 1.10822</strain>
    </source>
</reference>
<organism evidence="3 4">
    <name type="scientific">Pseudoduganella lurida</name>
    <dbReference type="NCBI Taxonomy" id="1036180"/>
    <lineage>
        <taxon>Bacteria</taxon>
        <taxon>Pseudomonadati</taxon>
        <taxon>Pseudomonadota</taxon>
        <taxon>Betaproteobacteria</taxon>
        <taxon>Burkholderiales</taxon>
        <taxon>Oxalobacteraceae</taxon>
        <taxon>Telluria group</taxon>
        <taxon>Pseudoduganella</taxon>
    </lineage>
</organism>
<keyword evidence="4" id="KW-1185">Reference proteome</keyword>
<keyword evidence="1" id="KW-0732">Signal</keyword>
<protein>
    <submittedName>
        <fullName evidence="3">Putative secreted protein</fullName>
    </submittedName>
</protein>
<dbReference type="InterPro" id="IPR013424">
    <property type="entry name" value="Ice-binding_C"/>
</dbReference>
<gene>
    <name evidence="3" type="ORF">IP91_03479</name>
</gene>